<dbReference type="Gene3D" id="2.60.40.2580">
    <property type="match status" value="1"/>
</dbReference>
<name>A0A9D2E7D5_9BACE</name>
<dbReference type="PROSITE" id="PS51257">
    <property type="entry name" value="PROKAR_LIPOPROTEIN"/>
    <property type="match status" value="1"/>
</dbReference>
<evidence type="ECO:0000313" key="3">
    <source>
        <dbReference type="Proteomes" id="UP000824028"/>
    </source>
</evidence>
<evidence type="ECO:0000259" key="1">
    <source>
        <dbReference type="Pfam" id="PF15495"/>
    </source>
</evidence>
<reference evidence="2" key="2">
    <citation type="submission" date="2021-04" db="EMBL/GenBank/DDBJ databases">
        <authorList>
            <person name="Gilroy R."/>
        </authorList>
    </citation>
    <scope>NUCLEOTIDE SEQUENCE</scope>
    <source>
        <strain evidence="2">ChiHjej9B8-1298</strain>
    </source>
</reference>
<dbReference type="EMBL" id="DXBX01000018">
    <property type="protein sequence ID" value="HIZ32344.1"/>
    <property type="molecule type" value="Genomic_DNA"/>
</dbReference>
<reference evidence="2" key="1">
    <citation type="journal article" date="2021" name="PeerJ">
        <title>Extensive microbial diversity within the chicken gut microbiome revealed by metagenomics and culture.</title>
        <authorList>
            <person name="Gilroy R."/>
            <person name="Ravi A."/>
            <person name="Getino M."/>
            <person name="Pursley I."/>
            <person name="Horton D.L."/>
            <person name="Alikhan N.F."/>
            <person name="Baker D."/>
            <person name="Gharbi K."/>
            <person name="Hall N."/>
            <person name="Watson M."/>
            <person name="Adriaenssens E.M."/>
            <person name="Foster-Nyarko E."/>
            <person name="Jarju S."/>
            <person name="Secka A."/>
            <person name="Antonio M."/>
            <person name="Oren A."/>
            <person name="Chaudhuri R.R."/>
            <person name="La Ragione R."/>
            <person name="Hildebrand F."/>
            <person name="Pallen M.J."/>
        </authorList>
    </citation>
    <scope>NUCLEOTIDE SEQUENCE</scope>
    <source>
        <strain evidence="2">ChiHjej9B8-1298</strain>
    </source>
</reference>
<gene>
    <name evidence="2" type="ORF">H9814_02185</name>
</gene>
<dbReference type="NCBIfam" id="NF038041">
    <property type="entry name" value="fim_Mfa1_fam"/>
    <property type="match status" value="1"/>
</dbReference>
<dbReference type="InterPro" id="IPR047786">
    <property type="entry name" value="Mfa1_fim"/>
</dbReference>
<feature type="domain" description="Minor fimbrium subunit Mfa1 C-terminal" evidence="1">
    <location>
        <begin position="496"/>
        <end position="579"/>
    </location>
</feature>
<dbReference type="Pfam" id="PF15495">
    <property type="entry name" value="Fimbrillin_C"/>
    <property type="match status" value="1"/>
</dbReference>
<dbReference type="GO" id="GO:0009418">
    <property type="term" value="C:pilus shaft"/>
    <property type="evidence" value="ECO:0007669"/>
    <property type="project" value="InterPro"/>
</dbReference>
<dbReference type="AlphaFoldDB" id="A0A9D2E7D5"/>
<sequence length="584" mass="63190">MRKSYWIGLFVTLLLGGCSEDEGLNSGNSGNLPQDGQAYLTVRIADAGANTKAEDDFKNGSETEHTVSDARFFFYDEEGNYVTEASVWNGGQAVTPDGNIEFNGNTVIVLRGLTANDYPDYMVTVLNAPTAFQPANTLTGMQTALSGGIYKGGATGNFIMSTTSYVRTDGTPYYVTKLATTDFHAEPIPSTTTGITPVKVYVERLAAKVSLEVASALSQQAENGRYKLKVTVAGSDNNDGIPAAGATDIYIEFLGWGLNATAKNSYMMKNIDPAWTAEATGLGFSWTDPTNFRSYWGKSYNYNDAATGYPESAGDATVTTRKLNYISGNSISTTLATPAYCAENTFGADVAKKASARTSILLKAKICDKDGTGLDMVRYNGMLFKQDYYLSYVLNALKSSLNAWILKSGTAGGADATYAQIDKSHVELVNIVDGKVKVQLKKKESDTGNSVETAEQLYKRSGTEGSYTYTAFTEQEITDLDNTLAGFNTNNPAIGYTGGQMYYNIPIEHLRAFETNQTDPKEGNYGVVRNHHYVVTINKLENVGKGIFDPDEAIVPGGDEGTAYYVGASIHILSWKIVEKEVEL</sequence>
<dbReference type="InterPro" id="IPR029140">
    <property type="entry name" value="Mfa1_C"/>
</dbReference>
<accession>A0A9D2E7D5</accession>
<dbReference type="Proteomes" id="UP000824028">
    <property type="component" value="Unassembled WGS sequence"/>
</dbReference>
<organism evidence="2 3">
    <name type="scientific">Candidatus Bacteroides merdigallinarum</name>
    <dbReference type="NCBI Taxonomy" id="2838473"/>
    <lineage>
        <taxon>Bacteria</taxon>
        <taxon>Pseudomonadati</taxon>
        <taxon>Bacteroidota</taxon>
        <taxon>Bacteroidia</taxon>
        <taxon>Bacteroidales</taxon>
        <taxon>Bacteroidaceae</taxon>
        <taxon>Bacteroides</taxon>
    </lineage>
</organism>
<dbReference type="Gene3D" id="2.60.40.3690">
    <property type="match status" value="2"/>
</dbReference>
<protein>
    <submittedName>
        <fullName evidence="2">Mfa1 family fimbria major subunit</fullName>
    </submittedName>
</protein>
<evidence type="ECO:0000313" key="2">
    <source>
        <dbReference type="EMBL" id="HIZ32344.1"/>
    </source>
</evidence>
<comment type="caution">
    <text evidence="2">The sequence shown here is derived from an EMBL/GenBank/DDBJ whole genome shotgun (WGS) entry which is preliminary data.</text>
</comment>
<proteinExistence type="predicted"/>